<feature type="region of interest" description="Disordered" evidence="1">
    <location>
        <begin position="198"/>
        <end position="240"/>
    </location>
</feature>
<evidence type="ECO:0000313" key="4">
    <source>
        <dbReference type="Proteomes" id="UP000005237"/>
    </source>
</evidence>
<sequence length="251" mass="27485">MNGVFIIDAVFILYHALTLFATIFTVLIFCKPSNDTTCAVRPVTNSQRGVLQQRETEEDSVWTIVEAKPVAVGTPKEKSLKERAKSLWKSKKENKSRSDKSQRVTTKKKKNTKKKLLKGKRPKEEKTQGKAEEMASTQLSAQAPSAKKVRQLNEHETQQVSAPTNSESPAVGGSPTSGEEAQATLPLARTPQMTANSAMVPLSPPVFHNEKAATPQRETKPPKVPAQEMRSTDVASGTGRYPKAIKSTAVF</sequence>
<feature type="region of interest" description="Disordered" evidence="1">
    <location>
        <begin position="73"/>
        <end position="186"/>
    </location>
</feature>
<reference evidence="4" key="1">
    <citation type="submission" date="2010-08" db="EMBL/GenBank/DDBJ databases">
        <authorList>
            <consortium name="Caenorhabditis japonica Sequencing Consortium"/>
            <person name="Wilson R.K."/>
        </authorList>
    </citation>
    <scope>NUCLEOTIDE SEQUENCE [LARGE SCALE GENOMIC DNA]</scope>
    <source>
        <strain evidence="4">DF5081</strain>
    </source>
</reference>
<dbReference type="AlphaFoldDB" id="A0A8R1DNS3"/>
<keyword evidence="2" id="KW-1133">Transmembrane helix</keyword>
<protein>
    <submittedName>
        <fullName evidence="3">Uncharacterized protein</fullName>
    </submittedName>
</protein>
<feature type="compositionally biased region" description="Basic residues" evidence="1">
    <location>
        <begin position="105"/>
        <end position="121"/>
    </location>
</feature>
<name>A0A8R1DNS3_CAEJA</name>
<reference evidence="3" key="2">
    <citation type="submission" date="2022-06" db="UniProtKB">
        <authorList>
            <consortium name="EnsemblMetazoa"/>
        </authorList>
    </citation>
    <scope>IDENTIFICATION</scope>
    <source>
        <strain evidence="3">DF5081</strain>
    </source>
</reference>
<evidence type="ECO:0000313" key="3">
    <source>
        <dbReference type="EnsemblMetazoa" id="CJA07046.1"/>
    </source>
</evidence>
<evidence type="ECO:0000256" key="1">
    <source>
        <dbReference type="SAM" id="MobiDB-lite"/>
    </source>
</evidence>
<evidence type="ECO:0000256" key="2">
    <source>
        <dbReference type="SAM" id="Phobius"/>
    </source>
</evidence>
<keyword evidence="2" id="KW-0812">Transmembrane</keyword>
<feature type="compositionally biased region" description="Basic and acidic residues" evidence="1">
    <location>
        <begin position="122"/>
        <end position="133"/>
    </location>
</feature>
<dbReference type="EnsemblMetazoa" id="CJA07046.1">
    <property type="protein sequence ID" value="CJA07046.1"/>
    <property type="gene ID" value="WBGene00126250"/>
</dbReference>
<organism evidence="3 4">
    <name type="scientific">Caenorhabditis japonica</name>
    <dbReference type="NCBI Taxonomy" id="281687"/>
    <lineage>
        <taxon>Eukaryota</taxon>
        <taxon>Metazoa</taxon>
        <taxon>Ecdysozoa</taxon>
        <taxon>Nematoda</taxon>
        <taxon>Chromadorea</taxon>
        <taxon>Rhabditida</taxon>
        <taxon>Rhabditina</taxon>
        <taxon>Rhabditomorpha</taxon>
        <taxon>Rhabditoidea</taxon>
        <taxon>Rhabditidae</taxon>
        <taxon>Peloderinae</taxon>
        <taxon>Caenorhabditis</taxon>
    </lineage>
</organism>
<feature type="compositionally biased region" description="Polar residues" evidence="1">
    <location>
        <begin position="158"/>
        <end position="179"/>
    </location>
</feature>
<proteinExistence type="predicted"/>
<feature type="transmembrane region" description="Helical" evidence="2">
    <location>
        <begin position="12"/>
        <end position="29"/>
    </location>
</feature>
<keyword evidence="2" id="KW-0472">Membrane</keyword>
<feature type="compositionally biased region" description="Basic and acidic residues" evidence="1">
    <location>
        <begin position="75"/>
        <end position="102"/>
    </location>
</feature>
<accession>A0A8R1DNS3</accession>
<dbReference type="Proteomes" id="UP000005237">
    <property type="component" value="Unassembled WGS sequence"/>
</dbReference>
<keyword evidence="4" id="KW-1185">Reference proteome</keyword>